<proteinExistence type="predicted"/>
<dbReference type="EMBL" id="VLLA01000001">
    <property type="protein sequence ID" value="TWI76456.1"/>
    <property type="molecule type" value="Genomic_DNA"/>
</dbReference>
<evidence type="ECO:0000313" key="1">
    <source>
        <dbReference type="EMBL" id="TWI76456.1"/>
    </source>
</evidence>
<protein>
    <submittedName>
        <fullName evidence="1">Uncharacterized protein</fullName>
    </submittedName>
</protein>
<dbReference type="Proteomes" id="UP000316291">
    <property type="component" value="Unassembled WGS sequence"/>
</dbReference>
<keyword evidence="2" id="KW-1185">Reference proteome</keyword>
<reference evidence="1 2" key="1">
    <citation type="journal article" date="2015" name="Stand. Genomic Sci.">
        <title>Genomic Encyclopedia of Bacterial and Archaeal Type Strains, Phase III: the genomes of soil and plant-associated and newly described type strains.</title>
        <authorList>
            <person name="Whitman W.B."/>
            <person name="Woyke T."/>
            <person name="Klenk H.P."/>
            <person name="Zhou Y."/>
            <person name="Lilburn T.G."/>
            <person name="Beck B.J."/>
            <person name="De Vos P."/>
            <person name="Vandamme P."/>
            <person name="Eisen J.A."/>
            <person name="Garrity G."/>
            <person name="Hugenholtz P."/>
            <person name="Kyrpides N.C."/>
        </authorList>
    </citation>
    <scope>NUCLEOTIDE SEQUENCE [LARGE SCALE GENOMIC DNA]</scope>
    <source>
        <strain evidence="1 2">CGMCC 1.10948</strain>
    </source>
</reference>
<dbReference type="AlphaFoldDB" id="A0A562S7M0"/>
<name>A0A562S7M0_9BRAD</name>
<accession>A0A562S7M0</accession>
<evidence type="ECO:0000313" key="2">
    <source>
        <dbReference type="Proteomes" id="UP000316291"/>
    </source>
</evidence>
<gene>
    <name evidence="1" type="ORF">IQ16_00697</name>
</gene>
<organism evidence="1 2">
    <name type="scientific">Bradyrhizobium huanghuaihaiense</name>
    <dbReference type="NCBI Taxonomy" id="990078"/>
    <lineage>
        <taxon>Bacteria</taxon>
        <taxon>Pseudomonadati</taxon>
        <taxon>Pseudomonadota</taxon>
        <taxon>Alphaproteobacteria</taxon>
        <taxon>Hyphomicrobiales</taxon>
        <taxon>Nitrobacteraceae</taxon>
        <taxon>Bradyrhizobium</taxon>
    </lineage>
</organism>
<sequence>MTKTQTYTLYLPEDYIDKDDTVIARGLSATEAMKVVFGYESGWKTNVHESDYGTFTHYVLTAFPDKRRADRAFNERLHATVVRGGDADRDRAAAMEMIAAQVIRFNHLYWEGRVDGDTSFDERLGRVARAREVRRIDREIATKLVDALLADGYTITCDLQDDEPEFEHSTDRDGILDYLWQVECAELAVHKGKKNGSISLTFDEDGWDVVRDYSVDLERIIDPICEPYLPWNQPDADQRDHGIRVLVLNSPDDVLKIEKMLK</sequence>
<comment type="caution">
    <text evidence="1">The sequence shown here is derived from an EMBL/GenBank/DDBJ whole genome shotgun (WGS) entry which is preliminary data.</text>
</comment>
<dbReference type="RefSeq" id="WP_145831191.1">
    <property type="nucleotide sequence ID" value="NZ_VLLA01000001.1"/>
</dbReference>
<dbReference type="OrthoDB" id="8210363at2"/>